<dbReference type="EC" id="1.97.1.4" evidence="9"/>
<keyword evidence="12" id="KW-1185">Reference proteome</keyword>
<proteinExistence type="inferred from homology"/>
<reference evidence="11 12" key="2">
    <citation type="submission" date="2019-09" db="EMBL/GenBank/DDBJ databases">
        <title>Complete Genome Sequence and Methylome Analysis of free living Spirochaetas.</title>
        <authorList>
            <person name="Leshcheva N."/>
            <person name="Mikheeva N."/>
        </authorList>
    </citation>
    <scope>NUCLEOTIDE SEQUENCE [LARGE SCALE GENOMIC DNA]</scope>
    <source>
        <strain evidence="11 12">P</strain>
    </source>
</reference>
<accession>A0A5C1QA95</accession>
<evidence type="ECO:0000256" key="6">
    <source>
        <dbReference type="ARBA" id="ARBA00023002"/>
    </source>
</evidence>
<dbReference type="PROSITE" id="PS01087">
    <property type="entry name" value="RADICAL_ACTIVATING"/>
    <property type="match status" value="1"/>
</dbReference>
<evidence type="ECO:0000256" key="3">
    <source>
        <dbReference type="ARBA" id="ARBA00022485"/>
    </source>
</evidence>
<dbReference type="GO" id="GO:0016829">
    <property type="term" value="F:lyase activity"/>
    <property type="evidence" value="ECO:0007669"/>
    <property type="project" value="UniProtKB-KW"/>
</dbReference>
<evidence type="ECO:0000313" key="11">
    <source>
        <dbReference type="EMBL" id="QEN03839.1"/>
    </source>
</evidence>
<dbReference type="Gene3D" id="3.20.20.70">
    <property type="entry name" value="Aldolase class I"/>
    <property type="match status" value="1"/>
</dbReference>
<feature type="domain" description="Radical SAM core" evidence="10">
    <location>
        <begin position="14"/>
        <end position="236"/>
    </location>
</feature>
<keyword evidence="7 9" id="KW-0408">Iron</keyword>
<evidence type="ECO:0000259" key="10">
    <source>
        <dbReference type="PROSITE" id="PS51918"/>
    </source>
</evidence>
<dbReference type="GO" id="GO:0043365">
    <property type="term" value="F:[formate-C-acetyltransferase]-activating enzyme activity"/>
    <property type="evidence" value="ECO:0007669"/>
    <property type="project" value="UniProtKB-UniRule"/>
</dbReference>
<evidence type="ECO:0000256" key="4">
    <source>
        <dbReference type="ARBA" id="ARBA00022691"/>
    </source>
</evidence>
<gene>
    <name evidence="11" type="primary">pflA</name>
    <name evidence="11" type="ORF">EW093_03695</name>
</gene>
<comment type="catalytic activity">
    <reaction evidence="9">
        <text>glycyl-[formate C-acetyltransferase] + reduced [flavodoxin] + S-adenosyl-L-methionine = glycin-2-yl radical-[formate C-acetyltransferase] + semiquinone [flavodoxin] + 5'-deoxyadenosine + L-methionine + H(+)</text>
        <dbReference type="Rhea" id="RHEA:19225"/>
        <dbReference type="Rhea" id="RHEA-COMP:10622"/>
        <dbReference type="Rhea" id="RHEA-COMP:12190"/>
        <dbReference type="Rhea" id="RHEA-COMP:12191"/>
        <dbReference type="Rhea" id="RHEA-COMP:14480"/>
        <dbReference type="ChEBI" id="CHEBI:15378"/>
        <dbReference type="ChEBI" id="CHEBI:17319"/>
        <dbReference type="ChEBI" id="CHEBI:29947"/>
        <dbReference type="ChEBI" id="CHEBI:32722"/>
        <dbReference type="ChEBI" id="CHEBI:57618"/>
        <dbReference type="ChEBI" id="CHEBI:57844"/>
        <dbReference type="ChEBI" id="CHEBI:59789"/>
        <dbReference type="ChEBI" id="CHEBI:140311"/>
        <dbReference type="EC" id="1.97.1.4"/>
    </reaction>
</comment>
<comment type="function">
    <text evidence="1">Activation of pyruvate formate-lyase 1 under anaerobic conditions by generation of an organic free radical, using S-adenosylmethionine and reduced flavodoxin as cosubstrates to produce 5'-deoxy-adenosine.</text>
</comment>
<keyword evidence="3 9" id="KW-0004">4Fe-4S</keyword>
<dbReference type="EMBL" id="CP035807">
    <property type="protein sequence ID" value="QEN03839.1"/>
    <property type="molecule type" value="Genomic_DNA"/>
</dbReference>
<evidence type="ECO:0000256" key="8">
    <source>
        <dbReference type="ARBA" id="ARBA00023014"/>
    </source>
</evidence>
<dbReference type="Proteomes" id="UP000323824">
    <property type="component" value="Chromosome"/>
</dbReference>
<dbReference type="SUPFAM" id="SSF102114">
    <property type="entry name" value="Radical SAM enzymes"/>
    <property type="match status" value="1"/>
</dbReference>
<keyword evidence="5 9" id="KW-0479">Metal-binding</keyword>
<dbReference type="GO" id="GO:0005737">
    <property type="term" value="C:cytoplasm"/>
    <property type="evidence" value="ECO:0007669"/>
    <property type="project" value="UniProtKB-SubCell"/>
</dbReference>
<dbReference type="CDD" id="cd01335">
    <property type="entry name" value="Radical_SAM"/>
    <property type="match status" value="1"/>
</dbReference>
<dbReference type="InterPro" id="IPR034457">
    <property type="entry name" value="Organic_radical-activating"/>
</dbReference>
<dbReference type="InterPro" id="IPR012838">
    <property type="entry name" value="PFL1_activating"/>
</dbReference>
<dbReference type="GO" id="GO:0046872">
    <property type="term" value="F:metal ion binding"/>
    <property type="evidence" value="ECO:0007669"/>
    <property type="project" value="UniProtKB-UniRule"/>
</dbReference>
<comment type="function">
    <text evidence="9">Activation of pyruvate formate-lyase under anaerobic conditions by generation of an organic free radical, using S-adenosylmethionine and reduced flavodoxin as cosubstrates to produce 5'-deoxy-adenosine.</text>
</comment>
<dbReference type="PROSITE" id="PS51918">
    <property type="entry name" value="RADICAL_SAM"/>
    <property type="match status" value="1"/>
</dbReference>
<sequence length="243" mass="28038">MEARIHSYETMGSVDGPGLRYVVFFQGCNMKCLYCHNRDTWDLEGGTVTTLDRLTKKVESLKGFYKEDSGGVTVSGGEPLLQSQFIYKFFKNVHDMGLTTAVDTSGHFLLTDSVKQVLDNTDYLLMDVKSLMDDVHKKISGVNREYVVSFFEYVKGLDIKIWLRYVFVPGYTDSKEDVIKLCDFIKEFKNIERVDILPYHDYGKEKWVALGYKYPLEDLPIPSKKAIEEFKSYIKEHTLVIVK</sequence>
<keyword evidence="11" id="KW-0670">Pyruvate</keyword>
<evidence type="ECO:0000256" key="9">
    <source>
        <dbReference type="RuleBase" id="RU362053"/>
    </source>
</evidence>
<dbReference type="PANTHER" id="PTHR30352:SF5">
    <property type="entry name" value="PYRUVATE FORMATE-LYASE 1-ACTIVATING ENZYME"/>
    <property type="match status" value="1"/>
</dbReference>
<keyword evidence="6 9" id="KW-0560">Oxidoreductase</keyword>
<dbReference type="RefSeq" id="WP_149567097.1">
    <property type="nucleotide sequence ID" value="NZ_CP035807.1"/>
</dbReference>
<keyword evidence="8 9" id="KW-0411">Iron-sulfur</keyword>
<evidence type="ECO:0000256" key="5">
    <source>
        <dbReference type="ARBA" id="ARBA00022723"/>
    </source>
</evidence>
<evidence type="ECO:0000256" key="2">
    <source>
        <dbReference type="ARBA" id="ARBA00009777"/>
    </source>
</evidence>
<keyword evidence="4 9" id="KW-0949">S-adenosyl-L-methionine</keyword>
<dbReference type="OrthoDB" id="9782387at2"/>
<dbReference type="KEGG" id="sper:EW093_03695"/>
<evidence type="ECO:0000313" key="12">
    <source>
        <dbReference type="Proteomes" id="UP000323824"/>
    </source>
</evidence>
<dbReference type="InterPro" id="IPR001989">
    <property type="entry name" value="Radical_activat_CS"/>
</dbReference>
<dbReference type="GO" id="GO:0051539">
    <property type="term" value="F:4 iron, 4 sulfur cluster binding"/>
    <property type="evidence" value="ECO:0007669"/>
    <property type="project" value="UniProtKB-UniRule"/>
</dbReference>
<keyword evidence="9" id="KW-0963">Cytoplasm</keyword>
<dbReference type="InterPro" id="IPR013785">
    <property type="entry name" value="Aldolase_TIM"/>
</dbReference>
<protein>
    <recommendedName>
        <fullName evidence="9">Pyruvate formate-lyase-activating enzyme</fullName>
        <ecNumber evidence="9">1.97.1.4</ecNumber>
    </recommendedName>
</protein>
<evidence type="ECO:0000256" key="7">
    <source>
        <dbReference type="ARBA" id="ARBA00023004"/>
    </source>
</evidence>
<keyword evidence="11" id="KW-0456">Lyase</keyword>
<dbReference type="AlphaFoldDB" id="A0A5C1QA95"/>
<dbReference type="SFLD" id="SFLDG01066">
    <property type="entry name" value="organic_radical-activating_enz"/>
    <property type="match status" value="1"/>
</dbReference>
<comment type="similarity">
    <text evidence="2 9">Belongs to the organic radical-activating enzymes family.</text>
</comment>
<comment type="cofactor">
    <cofactor evidence="9">
        <name>[4Fe-4S] cluster</name>
        <dbReference type="ChEBI" id="CHEBI:49883"/>
    </cofactor>
    <text evidence="9">Binds 1 [4Fe-4S] cluster. The cluster is coordinated with 3 cysteines and an exchangeable S-adenosyl-L-methionine.</text>
</comment>
<evidence type="ECO:0000256" key="1">
    <source>
        <dbReference type="ARBA" id="ARBA00002918"/>
    </source>
</evidence>
<name>A0A5C1QA95_9SPIO</name>
<reference evidence="11 12" key="1">
    <citation type="submission" date="2019-02" db="EMBL/GenBank/DDBJ databases">
        <authorList>
            <person name="Fomenkov A."/>
            <person name="Dubinina G."/>
            <person name="Grabovich M."/>
            <person name="Vincze T."/>
            <person name="Roberts R.J."/>
        </authorList>
    </citation>
    <scope>NUCLEOTIDE SEQUENCE [LARGE SCALE GENOMIC DNA]</scope>
    <source>
        <strain evidence="11 12">P</strain>
    </source>
</reference>
<organism evidence="11 12">
    <name type="scientific">Thiospirochaeta perfilievii</name>
    <dbReference type="NCBI Taxonomy" id="252967"/>
    <lineage>
        <taxon>Bacteria</taxon>
        <taxon>Pseudomonadati</taxon>
        <taxon>Spirochaetota</taxon>
        <taxon>Spirochaetia</taxon>
        <taxon>Spirochaetales</taxon>
        <taxon>Spirochaetaceae</taxon>
        <taxon>Thiospirochaeta</taxon>
    </lineage>
</organism>
<dbReference type="NCBIfam" id="TIGR02493">
    <property type="entry name" value="PFLA"/>
    <property type="match status" value="1"/>
</dbReference>
<comment type="subcellular location">
    <subcellularLocation>
        <location evidence="9">Cytoplasm</location>
    </subcellularLocation>
</comment>
<dbReference type="SFLD" id="SFLDS00029">
    <property type="entry name" value="Radical_SAM"/>
    <property type="match status" value="1"/>
</dbReference>
<dbReference type="InterPro" id="IPR058240">
    <property type="entry name" value="rSAM_sf"/>
</dbReference>
<dbReference type="InterPro" id="IPR007197">
    <property type="entry name" value="rSAM"/>
</dbReference>
<dbReference type="PANTHER" id="PTHR30352">
    <property type="entry name" value="PYRUVATE FORMATE-LYASE-ACTIVATING ENZYME"/>
    <property type="match status" value="1"/>
</dbReference>
<dbReference type="Pfam" id="PF04055">
    <property type="entry name" value="Radical_SAM"/>
    <property type="match status" value="1"/>
</dbReference>